<dbReference type="EMBL" id="FONW01000016">
    <property type="protein sequence ID" value="SFF80655.1"/>
    <property type="molecule type" value="Genomic_DNA"/>
</dbReference>
<dbReference type="InterPro" id="IPR003715">
    <property type="entry name" value="Poly_export_N"/>
</dbReference>
<dbReference type="Pfam" id="PF10531">
    <property type="entry name" value="SLBB"/>
    <property type="match status" value="6"/>
</dbReference>
<sequence>MNILPIHQPFLFGPMKNKRDTILKYIQPITSMRIFYKKSWLLLLVLVVFQAVAIAQNPSDVNVSKLSDQQIQQALMEMQKRGLTMEQAAALARARGATPAQISQFQQRALTLQAGGSQTGATSSVSPQLGGSSMNMAALQQFALSPKAVVEVSEKAKKIFGYTLFNSNNLSFEPAINIPVPNDYVLGINDELQINIWGASQQTYRLLVDANGSIQIPDLGPVFVSGLNFEQAQQRIKNRLVEIYSGMSGDNPNTFAAVSISNLRSIKVNVVGEVNAPGTYTLPATASAFNALYLSGGPNENGSFRKIKVIRQNKEIAEIDVYDFLLHANTADNVVLREQDMLFIPTYSKRVAAFGAFKREGYYELLENETLEDLIDYSGGFSDRAFQERLTITRTTGKQLKVLDITQDKFQNFLPFNGDSIVAGKIIGRFENRVSIRGAVFRPGTYALTDGLKLSDLIRKAEGVKENVFENRGLIIRQGEDLSPTTIPFDVTEILNGQTDIALKREDQVIIQDIFSMREKRFVRIFGEVQKPGEYSFQEDMTLKDLIFQAGGFTEAASESVIELARRHDYQAAAEVSDELGSLHQFTIDRSLKLQTDDAQFSLKPYDYIYVRQAPSYKTQRTVSIGGEIVYPGPYSIGKKTERISDLIARAGGLTPQAYAKGAILKRKNQHREIVKESLNSAVDDSLLSKAEKQLEGYSKLELRLDDILQSPGSIYDYMLREGDQIIIPEVVQEIMVSGEVLNPMGLAYQPNRSLRYYIERSGGFSPNAKKGKVFIIYSDGTTKITKGVFNRDFPAPEPGCQIIVPSKPERPGGDQTSKWLAIAGTFSSIAVAIAAVFR</sequence>
<feature type="domain" description="Soluble ligand binding" evidence="3">
    <location>
        <begin position="267"/>
        <end position="313"/>
    </location>
</feature>
<proteinExistence type="predicted"/>
<dbReference type="Gene3D" id="3.30.1950.10">
    <property type="entry name" value="wza like domain"/>
    <property type="match status" value="1"/>
</dbReference>
<evidence type="ECO:0000256" key="1">
    <source>
        <dbReference type="ARBA" id="ARBA00022729"/>
    </source>
</evidence>
<organism evidence="4 5">
    <name type="scientific">Sunxiuqinia elliptica</name>
    <dbReference type="NCBI Taxonomy" id="655355"/>
    <lineage>
        <taxon>Bacteria</taxon>
        <taxon>Pseudomonadati</taxon>
        <taxon>Bacteroidota</taxon>
        <taxon>Bacteroidia</taxon>
        <taxon>Marinilabiliales</taxon>
        <taxon>Prolixibacteraceae</taxon>
        <taxon>Sunxiuqinia</taxon>
    </lineage>
</organism>
<evidence type="ECO:0000313" key="4">
    <source>
        <dbReference type="EMBL" id="SFF80655.1"/>
    </source>
</evidence>
<evidence type="ECO:0000259" key="3">
    <source>
        <dbReference type="Pfam" id="PF10531"/>
    </source>
</evidence>
<dbReference type="GO" id="GO:0015159">
    <property type="term" value="F:polysaccharide transmembrane transporter activity"/>
    <property type="evidence" value="ECO:0007669"/>
    <property type="project" value="InterPro"/>
</dbReference>
<dbReference type="Pfam" id="PF02563">
    <property type="entry name" value="Poly_export"/>
    <property type="match status" value="1"/>
</dbReference>
<feature type="domain" description="Soluble ligand binding" evidence="3">
    <location>
        <begin position="434"/>
        <end position="467"/>
    </location>
</feature>
<evidence type="ECO:0000313" key="5">
    <source>
        <dbReference type="Proteomes" id="UP000198964"/>
    </source>
</evidence>
<feature type="domain" description="Soluble ligand binding" evidence="3">
    <location>
        <begin position="523"/>
        <end position="567"/>
    </location>
</feature>
<feature type="domain" description="Polysaccharide export protein N-terminal" evidence="2">
    <location>
        <begin position="179"/>
        <end position="242"/>
    </location>
</feature>
<keyword evidence="1" id="KW-0732">Signal</keyword>
<dbReference type="PANTHER" id="PTHR33619:SF3">
    <property type="entry name" value="POLYSACCHARIDE EXPORT PROTEIN GFCE-RELATED"/>
    <property type="match status" value="1"/>
</dbReference>
<dbReference type="PANTHER" id="PTHR33619">
    <property type="entry name" value="POLYSACCHARIDE EXPORT PROTEIN GFCE-RELATED"/>
    <property type="match status" value="1"/>
</dbReference>
<dbReference type="Gene3D" id="3.10.560.10">
    <property type="entry name" value="Outer membrane lipoprotein wza domain like"/>
    <property type="match status" value="6"/>
</dbReference>
<reference evidence="4 5" key="1">
    <citation type="submission" date="2016-10" db="EMBL/GenBank/DDBJ databases">
        <authorList>
            <person name="de Groot N.N."/>
        </authorList>
    </citation>
    <scope>NUCLEOTIDE SEQUENCE [LARGE SCALE GENOMIC DNA]</scope>
    <source>
        <strain evidence="4 5">CGMCC 1.9156</strain>
    </source>
</reference>
<feature type="domain" description="Soluble ligand binding" evidence="3">
    <location>
        <begin position="735"/>
        <end position="777"/>
    </location>
</feature>
<feature type="domain" description="Soluble ligand binding" evidence="3">
    <location>
        <begin position="623"/>
        <end position="671"/>
    </location>
</feature>
<dbReference type="AlphaFoldDB" id="A0A1I2LN05"/>
<dbReference type="InterPro" id="IPR019554">
    <property type="entry name" value="Soluble_ligand-bd"/>
</dbReference>
<gene>
    <name evidence="4" type="ORF">SAMN05216283_11664</name>
</gene>
<accession>A0A1I2LN05</accession>
<dbReference type="Proteomes" id="UP000198964">
    <property type="component" value="Unassembled WGS sequence"/>
</dbReference>
<keyword evidence="5" id="KW-1185">Reference proteome</keyword>
<feature type="domain" description="Soluble ligand binding" evidence="3">
    <location>
        <begin position="358"/>
        <end position="398"/>
    </location>
</feature>
<protein>
    <submittedName>
        <fullName evidence="4">Protein involved in polysaccharide export, contains SLBB domain of the beta-grasp fold</fullName>
    </submittedName>
</protein>
<dbReference type="InterPro" id="IPR049712">
    <property type="entry name" value="Poly_export"/>
</dbReference>
<name>A0A1I2LN05_9BACT</name>
<evidence type="ECO:0000259" key="2">
    <source>
        <dbReference type="Pfam" id="PF02563"/>
    </source>
</evidence>
<dbReference type="STRING" id="655355.SAMN05216283_11664"/>